<dbReference type="RefSeq" id="WP_162425292.1">
    <property type="nucleotide sequence ID" value="NZ_WVIE01000040.1"/>
</dbReference>
<dbReference type="Pfam" id="PF17278">
    <property type="entry name" value="DUF5343"/>
    <property type="match status" value="1"/>
</dbReference>
<reference evidence="1" key="1">
    <citation type="submission" date="2019-12" db="EMBL/GenBank/DDBJ databases">
        <title>High-Quality draft genome sequences of three cyanobacteria isolated from the limestone walls of the Old Cathedral of Coimbra.</title>
        <authorList>
            <person name="Tiago I."/>
            <person name="Soares F."/>
            <person name="Portugal A."/>
        </authorList>
    </citation>
    <scope>NUCLEOTIDE SEQUENCE</scope>
    <source>
        <strain evidence="1">A</strain>
    </source>
</reference>
<protein>
    <submittedName>
        <fullName evidence="1">Uncharacterized protein</fullName>
    </submittedName>
</protein>
<comment type="caution">
    <text evidence="1">The sequence shown here is derived from an EMBL/GenBank/DDBJ whole genome shotgun (WGS) entry which is preliminary data.</text>
</comment>
<proteinExistence type="predicted"/>
<dbReference type="InterPro" id="IPR035235">
    <property type="entry name" value="DUF5343"/>
</dbReference>
<dbReference type="AlphaFoldDB" id="A0A8J7Z3J8"/>
<organism evidence="1 2">
    <name type="scientific">Myxacorys almedinensis A</name>
    <dbReference type="NCBI Taxonomy" id="2690445"/>
    <lineage>
        <taxon>Bacteria</taxon>
        <taxon>Bacillati</taxon>
        <taxon>Cyanobacteriota</taxon>
        <taxon>Cyanophyceae</taxon>
        <taxon>Leptolyngbyales</taxon>
        <taxon>Leptolyngbyaceae</taxon>
        <taxon>Myxacorys</taxon>
        <taxon>Myxacorys almedinensis</taxon>
    </lineage>
</organism>
<keyword evidence="2" id="KW-1185">Reference proteome</keyword>
<dbReference type="Proteomes" id="UP000646053">
    <property type="component" value="Unassembled WGS sequence"/>
</dbReference>
<accession>A0A8J7Z3J8</accession>
<evidence type="ECO:0000313" key="1">
    <source>
        <dbReference type="EMBL" id="NDJ19767.1"/>
    </source>
</evidence>
<evidence type="ECO:0000313" key="2">
    <source>
        <dbReference type="Proteomes" id="UP000646053"/>
    </source>
</evidence>
<sequence>MTREKEENEAKRRTRPPINYPPYISGYGSISELFSKICQAAVPPKFTQDFMTSVLGMKSSSHRALIPLLKKLGFVDQANVPTEAYRQYRDSTKSQKVMAQQLRLAYSDMYQTHEYAHELGKEELVSKLRILTGAGDDDRNIRDVAPTFLELRKLADFSNGEVENQRLTPEPSQRIESEQHLEVKMPSHKVRQTNFGISYTINLNLPATTDVEVFNAIFKSLKENILYED</sequence>
<name>A0A8J7Z3J8_9CYAN</name>
<dbReference type="EMBL" id="WVIE01000040">
    <property type="protein sequence ID" value="NDJ19767.1"/>
    <property type="molecule type" value="Genomic_DNA"/>
</dbReference>
<gene>
    <name evidence="1" type="ORF">GS601_21165</name>
</gene>